<organism evidence="2 3">
    <name type="scientific">Deinococcus detaillensis</name>
    <dbReference type="NCBI Taxonomy" id="2592048"/>
    <lineage>
        <taxon>Bacteria</taxon>
        <taxon>Thermotogati</taxon>
        <taxon>Deinococcota</taxon>
        <taxon>Deinococci</taxon>
        <taxon>Deinococcales</taxon>
        <taxon>Deinococcaceae</taxon>
        <taxon>Deinococcus</taxon>
    </lineage>
</organism>
<sequence length="82" mass="9166">MKGTIRNWGNSLAIRIPRDYASTLNIQDGSDVKLELTEQGLLIVPSRPKRHQRKLADLLIGVTPELIGGEMDWGEPQGSEVW</sequence>
<dbReference type="InterPro" id="IPR037914">
    <property type="entry name" value="SpoVT-AbrB_sf"/>
</dbReference>
<name>A0A553UGF0_9DEIO</name>
<dbReference type="EMBL" id="VKDB01000046">
    <property type="protein sequence ID" value="TSA79282.1"/>
    <property type="molecule type" value="Genomic_DNA"/>
</dbReference>
<protein>
    <submittedName>
        <fullName evidence="2">AbrB/MazE/SpoVT family DNA-binding domain-containing protein</fullName>
    </submittedName>
</protein>
<dbReference type="Proteomes" id="UP000316092">
    <property type="component" value="Unassembled WGS sequence"/>
</dbReference>
<feature type="domain" description="SpoVT-AbrB" evidence="1">
    <location>
        <begin position="6"/>
        <end position="51"/>
    </location>
</feature>
<dbReference type="GO" id="GO:0003677">
    <property type="term" value="F:DNA binding"/>
    <property type="evidence" value="ECO:0007669"/>
    <property type="project" value="UniProtKB-KW"/>
</dbReference>
<evidence type="ECO:0000313" key="3">
    <source>
        <dbReference type="Proteomes" id="UP000316092"/>
    </source>
</evidence>
<dbReference type="SUPFAM" id="SSF89447">
    <property type="entry name" value="AbrB/MazE/MraZ-like"/>
    <property type="match status" value="1"/>
</dbReference>
<dbReference type="Gene3D" id="2.10.260.10">
    <property type="match status" value="1"/>
</dbReference>
<dbReference type="PANTHER" id="PTHR40516">
    <property type="entry name" value="ANTITOXIN CHPS-RELATED"/>
    <property type="match status" value="1"/>
</dbReference>
<dbReference type="PANTHER" id="PTHR40516:SF1">
    <property type="entry name" value="ANTITOXIN CHPS-RELATED"/>
    <property type="match status" value="1"/>
</dbReference>
<dbReference type="RefSeq" id="WP_143722209.1">
    <property type="nucleotide sequence ID" value="NZ_VKDB01000046.1"/>
</dbReference>
<reference evidence="2 3" key="1">
    <citation type="submission" date="2019-07" db="EMBL/GenBank/DDBJ databases">
        <title>Deinococcus detaillus sp. nov., isolated from humus soil in Antarctica.</title>
        <authorList>
            <person name="Zhang K."/>
        </authorList>
    </citation>
    <scope>NUCLEOTIDE SEQUENCE [LARGE SCALE GENOMIC DNA]</scope>
    <source>
        <strain evidence="2 3">H1</strain>
    </source>
</reference>
<dbReference type="GO" id="GO:0097351">
    <property type="term" value="F:toxin sequestering activity"/>
    <property type="evidence" value="ECO:0007669"/>
    <property type="project" value="InterPro"/>
</dbReference>
<accession>A0A553UGF0</accession>
<dbReference type="SMART" id="SM00966">
    <property type="entry name" value="SpoVT_AbrB"/>
    <property type="match status" value="1"/>
</dbReference>
<proteinExistence type="predicted"/>
<dbReference type="Pfam" id="PF04014">
    <property type="entry name" value="MazE_antitoxin"/>
    <property type="match status" value="1"/>
</dbReference>
<keyword evidence="3" id="KW-1185">Reference proteome</keyword>
<gene>
    <name evidence="2" type="ORF">FNU79_18155</name>
</gene>
<evidence type="ECO:0000259" key="1">
    <source>
        <dbReference type="SMART" id="SM00966"/>
    </source>
</evidence>
<dbReference type="OrthoDB" id="9795766at2"/>
<dbReference type="InterPro" id="IPR007159">
    <property type="entry name" value="SpoVT-AbrB_dom"/>
</dbReference>
<evidence type="ECO:0000313" key="2">
    <source>
        <dbReference type="EMBL" id="TSA79282.1"/>
    </source>
</evidence>
<dbReference type="InterPro" id="IPR039052">
    <property type="entry name" value="Antitox_PemI-like"/>
</dbReference>
<dbReference type="AlphaFoldDB" id="A0A553UGF0"/>
<comment type="caution">
    <text evidence="2">The sequence shown here is derived from an EMBL/GenBank/DDBJ whole genome shotgun (WGS) entry which is preliminary data.</text>
</comment>
<keyword evidence="2" id="KW-0238">DNA-binding</keyword>